<evidence type="ECO:0000313" key="1">
    <source>
        <dbReference type="EMBL" id="KAG4305619.1"/>
    </source>
</evidence>
<proteinExistence type="predicted"/>
<protein>
    <submittedName>
        <fullName evidence="1">Uncharacterized protein</fullName>
    </submittedName>
</protein>
<accession>A0ACB7CCY8</accession>
<dbReference type="Proteomes" id="UP000768646">
    <property type="component" value="Unassembled WGS sequence"/>
</dbReference>
<reference evidence="1 2" key="1">
    <citation type="journal article" date="2021" name="Commun. Biol.">
        <title>Genomic insights into the host specific adaptation of the Pneumocystis genus.</title>
        <authorList>
            <person name="Cisse O.H."/>
            <person name="Ma L."/>
            <person name="Dekker J.P."/>
            <person name="Khil P.P."/>
            <person name="Youn J.-H."/>
            <person name="Brenchley J.M."/>
            <person name="Blair R."/>
            <person name="Pahar B."/>
            <person name="Chabe M."/>
            <person name="Van Rompay K.K.A."/>
            <person name="Keesler R."/>
            <person name="Sukura A."/>
            <person name="Hirsch V."/>
            <person name="Kutty G."/>
            <person name="Liu Y."/>
            <person name="Peng L."/>
            <person name="Chen J."/>
            <person name="Song J."/>
            <person name="Weissenbacher-Lang C."/>
            <person name="Xu J."/>
            <person name="Upham N.S."/>
            <person name="Stajich J.E."/>
            <person name="Cuomo C.A."/>
            <person name="Cushion M.T."/>
            <person name="Kovacs J.A."/>
        </authorList>
    </citation>
    <scope>NUCLEOTIDE SEQUENCE [LARGE SCALE GENOMIC DNA]</scope>
    <source>
        <strain evidence="1 2">RABM</strain>
    </source>
</reference>
<organism evidence="1 2">
    <name type="scientific">Pneumocystis oryctolagi</name>
    <dbReference type="NCBI Taxonomy" id="42067"/>
    <lineage>
        <taxon>Eukaryota</taxon>
        <taxon>Fungi</taxon>
        <taxon>Dikarya</taxon>
        <taxon>Ascomycota</taxon>
        <taxon>Taphrinomycotina</taxon>
        <taxon>Pneumocystomycetes</taxon>
        <taxon>Pneumocystaceae</taxon>
        <taxon>Pneumocystis</taxon>
    </lineage>
</organism>
<evidence type="ECO:0000313" key="2">
    <source>
        <dbReference type="Proteomes" id="UP000768646"/>
    </source>
</evidence>
<name>A0ACB7CCY8_9ASCO</name>
<gene>
    <name evidence="1" type="ORF">PORY_001175</name>
</gene>
<comment type="caution">
    <text evidence="1">The sequence shown here is derived from an EMBL/GenBank/DDBJ whole genome shotgun (WGS) entry which is preliminary data.</text>
</comment>
<keyword evidence="2" id="KW-1185">Reference proteome</keyword>
<sequence length="239" mass="28558">MLRVNYFEVPKPKTFLYFLDLQKGTELIIFFSILNKASDSFFNTSLWKIFMYFYSLFALFGSTMMIKYIRTESPFHLLIYAYFYFIDTFVSLMYSSVFIILWLMSILKNAIISPGIGKTINHFRKSEIFKAWHHSRSGYIYDASLMSFSMERIFTILILCFFLCFKIYFCLVVFSCARHLILRTGDIYIHNKWIRKLISVLTYGKYWEKIDTSHEAKCSLELKENDSELTNDFFYGNRI</sequence>
<dbReference type="EMBL" id="JABTEG010000003">
    <property type="protein sequence ID" value="KAG4305619.1"/>
    <property type="molecule type" value="Genomic_DNA"/>
</dbReference>